<dbReference type="PANTHER" id="PTHR10791:SF22">
    <property type="entry name" value="BIDIRECTIONAL SUGAR TRANSPORTER SWEET11"/>
    <property type="match status" value="1"/>
</dbReference>
<keyword evidence="4" id="KW-1003">Cell membrane</keyword>
<keyword evidence="6 11" id="KW-0812">Transmembrane</keyword>
<feature type="transmembrane region" description="Helical" evidence="11">
    <location>
        <begin position="71"/>
        <end position="94"/>
    </location>
</feature>
<evidence type="ECO:0000256" key="8">
    <source>
        <dbReference type="ARBA" id="ARBA00022989"/>
    </source>
</evidence>
<feature type="transmembrane region" description="Helical" evidence="11">
    <location>
        <begin position="106"/>
        <end position="126"/>
    </location>
</feature>
<dbReference type="GO" id="GO:0008515">
    <property type="term" value="F:sucrose transmembrane transporter activity"/>
    <property type="evidence" value="ECO:0007669"/>
    <property type="project" value="UniProtKB-ARBA"/>
</dbReference>
<comment type="subcellular location">
    <subcellularLocation>
        <location evidence="1">Cell membrane</location>
        <topology evidence="1">Multi-pass membrane protein</topology>
    </subcellularLocation>
</comment>
<dbReference type="GO" id="GO:0051119">
    <property type="term" value="F:sugar transmembrane transporter activity"/>
    <property type="evidence" value="ECO:0007669"/>
    <property type="project" value="InterPro"/>
</dbReference>
<name>A0A9D3VBR1_9ROSI</name>
<sequence>MGVFSADNPWVFISGLLGNISSFVVFLAPLPTFIRICKKKSTEGFQSIPYVVSLFSAMLWIYYAFVHSGAFLLITINSFGCVVETIYIAIYIAYASKQSKISTLRMLILLDGVVFFSILLLIQFLTKGSNRVEFLGWICVVFATSVFAAPLSIMRQVIITKSVEFMPFHLSLMLTFSAIAWLLYGIFLKDLHIAIPNVLGLVFGLLQMVLYAIYRNYKTVVVEEVKLPEHTIDVGAVTTSEVEEISSSEPEIHDDHHQMSGMSCKLQNQYHDHDQREPKILEPTFYQIYKKKTSEGFQSIPYVVSLFSAMLWIYYALLKKDAIFLITINTFCVFIQTFYIVTYFYYGPKKEKIVTVKLMLLFNVFGFGVIFLATYFLKNPSLRLLVLGYICMAFALAVFVAPLAIVRKVIKTKSVEYMPFTLSVFLTLGAVMWFFYGLCLKDMNVAVPNILGFIFGVLQMILYAVYKNHPKKTVEESDPKLQLSDHPVVVVDVAKLGSDVNAVIPNSTNSNNDGNNGGRTEGNAFNKV</sequence>
<feature type="transmembrane region" description="Helical" evidence="11">
    <location>
        <begin position="358"/>
        <end position="377"/>
    </location>
</feature>
<dbReference type="FunFam" id="1.20.1280.290:FF:000003">
    <property type="entry name" value="Bidirectional sugar transporter SWEET"/>
    <property type="match status" value="2"/>
</dbReference>
<protein>
    <recommendedName>
        <fullName evidence="14">Bidirectional sugar transporter SWEET</fullName>
    </recommendedName>
</protein>
<feature type="transmembrane region" description="Helical" evidence="11">
    <location>
        <begin position="417"/>
        <end position="436"/>
    </location>
</feature>
<feature type="transmembrane region" description="Helical" evidence="11">
    <location>
        <begin position="448"/>
        <end position="466"/>
    </location>
</feature>
<evidence type="ECO:0000256" key="7">
    <source>
        <dbReference type="ARBA" id="ARBA00022737"/>
    </source>
</evidence>
<gene>
    <name evidence="12" type="ORF">J1N35_027056</name>
</gene>
<keyword evidence="8 11" id="KW-1133">Transmembrane helix</keyword>
<organism evidence="12 13">
    <name type="scientific">Gossypium stocksii</name>
    <dbReference type="NCBI Taxonomy" id="47602"/>
    <lineage>
        <taxon>Eukaryota</taxon>
        <taxon>Viridiplantae</taxon>
        <taxon>Streptophyta</taxon>
        <taxon>Embryophyta</taxon>
        <taxon>Tracheophyta</taxon>
        <taxon>Spermatophyta</taxon>
        <taxon>Magnoliopsida</taxon>
        <taxon>eudicotyledons</taxon>
        <taxon>Gunneridae</taxon>
        <taxon>Pentapetalae</taxon>
        <taxon>rosids</taxon>
        <taxon>malvids</taxon>
        <taxon>Malvales</taxon>
        <taxon>Malvaceae</taxon>
        <taxon>Malvoideae</taxon>
        <taxon>Gossypium</taxon>
    </lineage>
</organism>
<evidence type="ECO:0000256" key="1">
    <source>
        <dbReference type="ARBA" id="ARBA00004651"/>
    </source>
</evidence>
<feature type="region of interest" description="Disordered" evidence="10">
    <location>
        <begin position="505"/>
        <end position="528"/>
    </location>
</feature>
<dbReference type="Proteomes" id="UP000828251">
    <property type="component" value="Unassembled WGS sequence"/>
</dbReference>
<feature type="transmembrane region" description="Helical" evidence="11">
    <location>
        <begin position="193"/>
        <end position="214"/>
    </location>
</feature>
<dbReference type="InterPro" id="IPR036259">
    <property type="entry name" value="MFS_trans_sf"/>
</dbReference>
<dbReference type="AlphaFoldDB" id="A0A9D3VBR1"/>
<evidence type="ECO:0000256" key="5">
    <source>
        <dbReference type="ARBA" id="ARBA00022597"/>
    </source>
</evidence>
<comment type="similarity">
    <text evidence="2">Belongs to the SWEET sugar transporter family.</text>
</comment>
<feature type="transmembrane region" description="Helical" evidence="11">
    <location>
        <begin position="165"/>
        <end position="187"/>
    </location>
</feature>
<feature type="transmembrane region" description="Helical" evidence="11">
    <location>
        <begin position="132"/>
        <end position="153"/>
    </location>
</feature>
<evidence type="ECO:0000313" key="13">
    <source>
        <dbReference type="Proteomes" id="UP000828251"/>
    </source>
</evidence>
<feature type="transmembrane region" description="Helical" evidence="11">
    <location>
        <begin position="323"/>
        <end position="346"/>
    </location>
</feature>
<feature type="transmembrane region" description="Helical" evidence="11">
    <location>
        <begin position="299"/>
        <end position="317"/>
    </location>
</feature>
<reference evidence="12 13" key="1">
    <citation type="journal article" date="2021" name="Plant Biotechnol. J.">
        <title>Multi-omics assisted identification of the key and species-specific regulatory components of drought-tolerant mechanisms in Gossypium stocksii.</title>
        <authorList>
            <person name="Yu D."/>
            <person name="Ke L."/>
            <person name="Zhang D."/>
            <person name="Wu Y."/>
            <person name="Sun Y."/>
            <person name="Mei J."/>
            <person name="Sun J."/>
            <person name="Sun Y."/>
        </authorList>
    </citation>
    <scope>NUCLEOTIDE SEQUENCE [LARGE SCALE GENOMIC DNA]</scope>
    <source>
        <strain evidence="13">cv. E1</strain>
        <tissue evidence="12">Leaf</tissue>
    </source>
</reference>
<proteinExistence type="inferred from homology"/>
<dbReference type="FunFam" id="1.20.1280.290:FF:000001">
    <property type="entry name" value="Bidirectional sugar transporter SWEET"/>
    <property type="match status" value="1"/>
</dbReference>
<evidence type="ECO:0000256" key="3">
    <source>
        <dbReference type="ARBA" id="ARBA00022448"/>
    </source>
</evidence>
<keyword evidence="9 11" id="KW-0472">Membrane</keyword>
<dbReference type="EMBL" id="JAIQCV010000008">
    <property type="protein sequence ID" value="KAH1074728.1"/>
    <property type="molecule type" value="Genomic_DNA"/>
</dbReference>
<dbReference type="InterPro" id="IPR047664">
    <property type="entry name" value="SWEET"/>
</dbReference>
<dbReference type="PANTHER" id="PTHR10791">
    <property type="entry name" value="RAG1-ACTIVATING PROTEIN 1"/>
    <property type="match status" value="1"/>
</dbReference>
<evidence type="ECO:0000256" key="9">
    <source>
        <dbReference type="ARBA" id="ARBA00023136"/>
    </source>
</evidence>
<keyword evidence="5" id="KW-0762">Sugar transport</keyword>
<dbReference type="Gene3D" id="1.20.1280.290">
    <property type="match status" value="4"/>
</dbReference>
<evidence type="ECO:0000256" key="4">
    <source>
        <dbReference type="ARBA" id="ARBA00022475"/>
    </source>
</evidence>
<dbReference type="GO" id="GO:0005886">
    <property type="term" value="C:plasma membrane"/>
    <property type="evidence" value="ECO:0007669"/>
    <property type="project" value="UniProtKB-SubCell"/>
</dbReference>
<comment type="caution">
    <text evidence="12">The sequence shown here is derived from an EMBL/GenBank/DDBJ whole genome shotgun (WGS) entry which is preliminary data.</text>
</comment>
<evidence type="ECO:0000256" key="10">
    <source>
        <dbReference type="SAM" id="MobiDB-lite"/>
    </source>
</evidence>
<evidence type="ECO:0000313" key="12">
    <source>
        <dbReference type="EMBL" id="KAH1074728.1"/>
    </source>
</evidence>
<dbReference type="InterPro" id="IPR004316">
    <property type="entry name" value="SWEET_rpt"/>
</dbReference>
<accession>A0A9D3VBR1</accession>
<evidence type="ECO:0008006" key="14">
    <source>
        <dbReference type="Google" id="ProtNLM"/>
    </source>
</evidence>
<evidence type="ECO:0000256" key="2">
    <source>
        <dbReference type="ARBA" id="ARBA00007809"/>
    </source>
</evidence>
<keyword evidence="7" id="KW-0677">Repeat</keyword>
<dbReference type="Pfam" id="PF03083">
    <property type="entry name" value="MtN3_slv"/>
    <property type="match status" value="4"/>
</dbReference>
<keyword evidence="3" id="KW-0813">Transport</keyword>
<evidence type="ECO:0000256" key="11">
    <source>
        <dbReference type="SAM" id="Phobius"/>
    </source>
</evidence>
<feature type="transmembrane region" description="Helical" evidence="11">
    <location>
        <begin position="383"/>
        <end position="405"/>
    </location>
</feature>
<dbReference type="SUPFAM" id="SSF103473">
    <property type="entry name" value="MFS general substrate transporter"/>
    <property type="match status" value="1"/>
</dbReference>
<keyword evidence="13" id="KW-1185">Reference proteome</keyword>
<evidence type="ECO:0000256" key="6">
    <source>
        <dbReference type="ARBA" id="ARBA00022692"/>
    </source>
</evidence>
<dbReference type="OrthoDB" id="409725at2759"/>
<feature type="transmembrane region" description="Helical" evidence="11">
    <location>
        <begin position="12"/>
        <end position="36"/>
    </location>
</feature>
<feature type="transmembrane region" description="Helical" evidence="11">
    <location>
        <begin position="48"/>
        <end position="65"/>
    </location>
</feature>